<evidence type="ECO:0000256" key="2">
    <source>
        <dbReference type="ARBA" id="ARBA00034247"/>
    </source>
</evidence>
<evidence type="ECO:0000313" key="5">
    <source>
        <dbReference type="EMBL" id="SDM45000.1"/>
    </source>
</evidence>
<organism evidence="5 6">
    <name type="scientific">Oryzisolibacter propanilivorax</name>
    <dbReference type="NCBI Taxonomy" id="1527607"/>
    <lineage>
        <taxon>Bacteria</taxon>
        <taxon>Pseudomonadati</taxon>
        <taxon>Pseudomonadota</taxon>
        <taxon>Betaproteobacteria</taxon>
        <taxon>Burkholderiales</taxon>
        <taxon>Comamonadaceae</taxon>
        <taxon>Oryzisolibacter</taxon>
    </lineage>
</organism>
<dbReference type="STRING" id="1527607.SAMN05428957_10625"/>
<dbReference type="FunFam" id="3.30.70.270:FF:000001">
    <property type="entry name" value="Diguanylate cyclase domain protein"/>
    <property type="match status" value="1"/>
</dbReference>
<dbReference type="InterPro" id="IPR050469">
    <property type="entry name" value="Diguanylate_Cyclase"/>
</dbReference>
<dbReference type="AlphaFoldDB" id="A0A1G9TBK0"/>
<dbReference type="RefSeq" id="WP_425415619.1">
    <property type="nucleotide sequence ID" value="NZ_FNHP01000006.1"/>
</dbReference>
<dbReference type="Gene3D" id="3.30.70.270">
    <property type="match status" value="1"/>
</dbReference>
<sequence>MTMAALSRSPSEIARETLKQLALRRLSPTPDHYLALYDEIAGVPSTPAFPSTPLRAILRVLPAQTPAQKRLLTALDKAVEEQSWAQMQSTLVGYANLGLAPVVTADQELAQAAPTRLPERLAENLARLVDNTLPALGEDDARLHEMAQQLCELLRTHDPLPADVERLLADFSHRVSFTAQDQAAIRSTLLALLRLVFENIAALCIDDAWLYGQAQSLLEASQPPLQLRRLDGVAQRLKDVIHKQTEAREHTVRAQAQMRELLASFIERLARMDESSSSYHQQLEQCAERISQAQRLEDIAPLLEEVIGATRAMALSTRVALGELQDLRSHADARHAEIDQLRQELDRASNLARHDPLTGSLNRKGFDEALEREVARALRQDRPLCVALLDLDDFKAINDRLGHAVGDQALVHLAQVARDALRPHDQLARYGGEEFVILLPDTELDEAAQIMRRLQRALTTRFFLQQGERVLITFSAGVAQVRGDADVSDAVRRADQGMYLAKRSGKNRVVAA</sequence>
<proteinExistence type="predicted"/>
<evidence type="ECO:0000256" key="3">
    <source>
        <dbReference type="SAM" id="Coils"/>
    </source>
</evidence>
<keyword evidence="3" id="KW-0175">Coiled coil</keyword>
<comment type="catalytic activity">
    <reaction evidence="2">
        <text>2 GTP = 3',3'-c-di-GMP + 2 diphosphate</text>
        <dbReference type="Rhea" id="RHEA:24898"/>
        <dbReference type="ChEBI" id="CHEBI:33019"/>
        <dbReference type="ChEBI" id="CHEBI:37565"/>
        <dbReference type="ChEBI" id="CHEBI:58805"/>
        <dbReference type="EC" id="2.7.7.65"/>
    </reaction>
</comment>
<dbReference type="InterPro" id="IPR029787">
    <property type="entry name" value="Nucleotide_cyclase"/>
</dbReference>
<dbReference type="SMART" id="SM00267">
    <property type="entry name" value="GGDEF"/>
    <property type="match status" value="1"/>
</dbReference>
<dbReference type="PANTHER" id="PTHR45138:SF9">
    <property type="entry name" value="DIGUANYLATE CYCLASE DGCM-RELATED"/>
    <property type="match status" value="1"/>
</dbReference>
<dbReference type="SUPFAM" id="SSF55073">
    <property type="entry name" value="Nucleotide cyclase"/>
    <property type="match status" value="1"/>
</dbReference>
<evidence type="ECO:0000259" key="4">
    <source>
        <dbReference type="PROSITE" id="PS50887"/>
    </source>
</evidence>
<dbReference type="PANTHER" id="PTHR45138">
    <property type="entry name" value="REGULATORY COMPONENTS OF SENSORY TRANSDUCTION SYSTEM"/>
    <property type="match status" value="1"/>
</dbReference>
<feature type="coiled-coil region" evidence="3">
    <location>
        <begin position="324"/>
        <end position="351"/>
    </location>
</feature>
<keyword evidence="6" id="KW-1185">Reference proteome</keyword>
<gene>
    <name evidence="5" type="ORF">SAMN05428957_10625</name>
</gene>
<dbReference type="InterPro" id="IPR000160">
    <property type="entry name" value="GGDEF_dom"/>
</dbReference>
<evidence type="ECO:0000313" key="6">
    <source>
        <dbReference type="Proteomes" id="UP000198552"/>
    </source>
</evidence>
<dbReference type="GO" id="GO:0052621">
    <property type="term" value="F:diguanylate cyclase activity"/>
    <property type="evidence" value="ECO:0007669"/>
    <property type="project" value="UniProtKB-EC"/>
</dbReference>
<protein>
    <recommendedName>
        <fullName evidence="1">diguanylate cyclase</fullName>
        <ecNumber evidence="1">2.7.7.65</ecNumber>
    </recommendedName>
</protein>
<dbReference type="EC" id="2.7.7.65" evidence="1"/>
<accession>A0A1G9TBK0</accession>
<reference evidence="6" key="1">
    <citation type="submission" date="2016-10" db="EMBL/GenBank/DDBJ databases">
        <authorList>
            <person name="Varghese N."/>
            <person name="Submissions S."/>
        </authorList>
    </citation>
    <scope>NUCLEOTIDE SEQUENCE [LARGE SCALE GENOMIC DNA]</scope>
    <source>
        <strain evidence="6">EPL6</strain>
    </source>
</reference>
<dbReference type="InterPro" id="IPR043128">
    <property type="entry name" value="Rev_trsase/Diguanyl_cyclase"/>
</dbReference>
<dbReference type="EMBL" id="FNHP01000006">
    <property type="protein sequence ID" value="SDM45000.1"/>
    <property type="molecule type" value="Genomic_DNA"/>
</dbReference>
<evidence type="ECO:0000256" key="1">
    <source>
        <dbReference type="ARBA" id="ARBA00012528"/>
    </source>
</evidence>
<feature type="domain" description="GGDEF" evidence="4">
    <location>
        <begin position="382"/>
        <end position="512"/>
    </location>
</feature>
<dbReference type="CDD" id="cd01949">
    <property type="entry name" value="GGDEF"/>
    <property type="match status" value="1"/>
</dbReference>
<name>A0A1G9TBK0_9BURK</name>
<dbReference type="Proteomes" id="UP000198552">
    <property type="component" value="Unassembled WGS sequence"/>
</dbReference>
<dbReference type="Pfam" id="PF00990">
    <property type="entry name" value="GGDEF"/>
    <property type="match status" value="1"/>
</dbReference>
<dbReference type="PROSITE" id="PS50887">
    <property type="entry name" value="GGDEF"/>
    <property type="match status" value="1"/>
</dbReference>
<dbReference type="NCBIfam" id="TIGR00254">
    <property type="entry name" value="GGDEF"/>
    <property type="match status" value="1"/>
</dbReference>